<evidence type="ECO:0000256" key="5">
    <source>
        <dbReference type="ARBA" id="ARBA00022692"/>
    </source>
</evidence>
<dbReference type="Gene3D" id="3.40.720.10">
    <property type="entry name" value="Alkaline Phosphatase, subunit A"/>
    <property type="match status" value="1"/>
</dbReference>
<keyword evidence="10" id="KW-0479">Metal-binding</keyword>
<dbReference type="SUPFAM" id="SSF53649">
    <property type="entry name" value="Alkaline phosphatase-like"/>
    <property type="match status" value="1"/>
</dbReference>
<feature type="domain" description="Sulfatase N-terminal" evidence="13">
    <location>
        <begin position="243"/>
        <end position="535"/>
    </location>
</feature>
<comment type="similarity">
    <text evidence="3 8">Belongs to the LTA synthase family.</text>
</comment>
<evidence type="ECO:0000256" key="10">
    <source>
        <dbReference type="PIRSR" id="PIRSR005091-2"/>
    </source>
</evidence>
<evidence type="ECO:0000256" key="2">
    <source>
        <dbReference type="ARBA" id="ARBA00004936"/>
    </source>
</evidence>
<keyword evidence="15" id="KW-1185">Reference proteome</keyword>
<feature type="binding site" evidence="11">
    <location>
        <position position="468"/>
    </location>
    <ligand>
        <name>Mn(2+)</name>
        <dbReference type="ChEBI" id="CHEBI:29035"/>
    </ligand>
</feature>
<dbReference type="EMBL" id="NPOA01000001">
    <property type="protein sequence ID" value="PAV31304.1"/>
    <property type="molecule type" value="Genomic_DNA"/>
</dbReference>
<protein>
    <recommendedName>
        <fullName evidence="13">Sulfatase N-terminal domain-containing protein</fullName>
    </recommendedName>
</protein>
<dbReference type="InterPro" id="IPR000917">
    <property type="entry name" value="Sulfatase_N"/>
</dbReference>
<evidence type="ECO:0000256" key="8">
    <source>
        <dbReference type="PIRNR" id="PIRNR005091"/>
    </source>
</evidence>
<feature type="active site" evidence="9">
    <location>
        <position position="292"/>
    </location>
</feature>
<dbReference type="Pfam" id="PF00884">
    <property type="entry name" value="Sulfatase"/>
    <property type="match status" value="1"/>
</dbReference>
<name>A0A2A2IJ67_9BACI</name>
<evidence type="ECO:0000256" key="3">
    <source>
        <dbReference type="ARBA" id="ARBA00009983"/>
    </source>
</evidence>
<feature type="binding site" evidence="10">
    <location>
        <position position="408"/>
    </location>
    <ligand>
        <name>substrate</name>
    </ligand>
</feature>
<evidence type="ECO:0000259" key="13">
    <source>
        <dbReference type="Pfam" id="PF00884"/>
    </source>
</evidence>
<keyword evidence="10" id="KW-0464">Manganese</keyword>
<dbReference type="PANTHER" id="PTHR47371">
    <property type="entry name" value="LIPOTEICHOIC ACID SYNTHASE"/>
    <property type="match status" value="1"/>
</dbReference>
<dbReference type="RefSeq" id="WP_095653675.1">
    <property type="nucleotide sequence ID" value="NZ_NPOA01000001.1"/>
</dbReference>
<evidence type="ECO:0000256" key="11">
    <source>
        <dbReference type="PIRSR" id="PIRSR005091-3"/>
    </source>
</evidence>
<keyword evidence="5 12" id="KW-0812">Transmembrane</keyword>
<dbReference type="InterPro" id="IPR050448">
    <property type="entry name" value="OpgB/LTA_synthase_biosynth"/>
</dbReference>
<evidence type="ECO:0000313" key="15">
    <source>
        <dbReference type="Proteomes" id="UP000218887"/>
    </source>
</evidence>
<keyword evidence="7 8" id="KW-0472">Membrane</keyword>
<dbReference type="GO" id="GO:0005886">
    <property type="term" value="C:plasma membrane"/>
    <property type="evidence" value="ECO:0007669"/>
    <property type="project" value="UniProtKB-SubCell"/>
</dbReference>
<dbReference type="GO" id="GO:0046872">
    <property type="term" value="F:metal ion binding"/>
    <property type="evidence" value="ECO:0007669"/>
    <property type="project" value="UniProtKB-KW"/>
</dbReference>
<dbReference type="InterPro" id="IPR017850">
    <property type="entry name" value="Alkaline_phosphatase_core_sf"/>
</dbReference>
<evidence type="ECO:0000256" key="7">
    <source>
        <dbReference type="ARBA" id="ARBA00023136"/>
    </source>
</evidence>
<sequence>MKINEFFKSYFILFSIIIYLKFIILRYSLFEEVALLHIFSNELIYILILFIVYELLLKKTKLIAYLTTNFILSLLFFGIIVYEKYFQTIPTYFDFEQINQIGSVSDSIFILVSPVDFVYFFDFILLFILFFILSKTKNSLNSKSSKKLWTPLLVVLILIASFKLNFIKDEQILDVGLFAKNNGYINTQIIQAYSETAFAKTNKLIASTSNDEEVSQKDIIRLKGNQPVPFEEHDQFGLAKEKDLIILQIESMQDFAINLEIAGQEITPNINEWVKNSYYFSNVYQQIGAGNTSDAEFLMNSSIYPLGNRAVSNNLPDHEIPSLPRILADESYYAATFHADDIDYWNRIELYPALGFNDYYDIDFFGDQDIIGIGPSDEVLFDKSLEKLIEIDQEYENYYTMINSMTSHTPFEIPEEKQMLDLPAEYDDTLFGNYLQSIHYTDYTIGKFFSGLKEKGLWENSIIALYGDHSGLHGQLLTDKDVELLRGVLGSYSLMQRFNIPFIIDIPGVIDKGREINNLGGQIDMMPTILNLMGVKPEKVYFGQNLLQYEKNLIGMRYYLPAGSFFNGDVLYITESSKRDIRIYDMKNYKKIDDQFENPREYFDEDFRKMLQLYNWSDYVFQEGTSEF</sequence>
<dbReference type="Proteomes" id="UP000218887">
    <property type="component" value="Unassembled WGS sequence"/>
</dbReference>
<dbReference type="Gene3D" id="3.30.1120.170">
    <property type="match status" value="1"/>
</dbReference>
<feature type="transmembrane region" description="Helical" evidence="12">
    <location>
        <begin position="117"/>
        <end position="136"/>
    </location>
</feature>
<feature type="binding site" evidence="11">
    <location>
        <position position="250"/>
    </location>
    <ligand>
        <name>Mn(2+)</name>
        <dbReference type="ChEBI" id="CHEBI:29035"/>
    </ligand>
</feature>
<comment type="subcellular location">
    <subcellularLocation>
        <location evidence="1">Cell membrane</location>
        <topology evidence="1">Multi-pass membrane protein</topology>
    </subcellularLocation>
</comment>
<feature type="transmembrane region" description="Helical" evidence="12">
    <location>
        <begin position="63"/>
        <end position="82"/>
    </location>
</feature>
<feature type="transmembrane region" description="Helical" evidence="12">
    <location>
        <begin position="148"/>
        <end position="167"/>
    </location>
</feature>
<feature type="transmembrane region" description="Helical" evidence="12">
    <location>
        <begin position="35"/>
        <end position="56"/>
    </location>
</feature>
<comment type="caution">
    <text evidence="14">The sequence shown here is derived from an EMBL/GenBank/DDBJ whole genome shotgun (WGS) entry which is preliminary data.</text>
</comment>
<dbReference type="AlphaFoldDB" id="A0A2A2IJ67"/>
<dbReference type="OrthoDB" id="5901192at2"/>
<feature type="transmembrane region" description="Helical" evidence="12">
    <location>
        <begin position="7"/>
        <end position="29"/>
    </location>
</feature>
<evidence type="ECO:0000256" key="1">
    <source>
        <dbReference type="ARBA" id="ARBA00004651"/>
    </source>
</evidence>
<keyword evidence="6 12" id="KW-1133">Transmembrane helix</keyword>
<comment type="pathway">
    <text evidence="2">Cell wall biogenesis; lipoteichoic acid biosynthesis.</text>
</comment>
<accession>A0A2A2IJ67</accession>
<dbReference type="PIRSF" id="PIRSF005091">
    <property type="entry name" value="Mmb_sulf_HI1246"/>
    <property type="match status" value="1"/>
</dbReference>
<evidence type="ECO:0000313" key="14">
    <source>
        <dbReference type="EMBL" id="PAV31304.1"/>
    </source>
</evidence>
<evidence type="ECO:0000256" key="9">
    <source>
        <dbReference type="PIRSR" id="PIRSR005091-1"/>
    </source>
</evidence>
<proteinExistence type="inferred from homology"/>
<evidence type="ECO:0000256" key="6">
    <source>
        <dbReference type="ARBA" id="ARBA00022989"/>
    </source>
</evidence>
<keyword evidence="4 8" id="KW-1003">Cell membrane</keyword>
<feature type="binding site" evidence="11">
    <location>
        <position position="292"/>
    </location>
    <ligand>
        <name>Mn(2+)</name>
        <dbReference type="ChEBI" id="CHEBI:29035"/>
    </ligand>
</feature>
<evidence type="ECO:0000256" key="4">
    <source>
        <dbReference type="ARBA" id="ARBA00022475"/>
    </source>
</evidence>
<evidence type="ECO:0000256" key="12">
    <source>
        <dbReference type="SAM" id="Phobius"/>
    </source>
</evidence>
<feature type="binding site" evidence="11">
    <location>
        <position position="469"/>
    </location>
    <ligand>
        <name>Mn(2+)</name>
        <dbReference type="ChEBI" id="CHEBI:29035"/>
    </ligand>
</feature>
<dbReference type="PANTHER" id="PTHR47371:SF3">
    <property type="entry name" value="PHOSPHOGLYCEROL TRANSFERASE I"/>
    <property type="match status" value="1"/>
</dbReference>
<dbReference type="CDD" id="cd16015">
    <property type="entry name" value="LTA_synthase"/>
    <property type="match status" value="1"/>
</dbReference>
<gene>
    <name evidence="14" type="ORF">CIL05_01235</name>
</gene>
<reference evidence="14 15" key="1">
    <citation type="submission" date="2017-08" db="EMBL/GenBank/DDBJ databases">
        <title>Virgibacillus indicus sp. nov. and Virgibacillus profoundi sp. nov, two moderately halophilic bacteria isolated from marine sediment by using the Microfluidic Streak Plate.</title>
        <authorList>
            <person name="Xu B."/>
            <person name="Hu B."/>
            <person name="Wang J."/>
            <person name="Zhu Y."/>
            <person name="Huang L."/>
            <person name="Du W."/>
            <person name="Huang Y."/>
        </authorList>
    </citation>
    <scope>NUCLEOTIDE SEQUENCE [LARGE SCALE GENOMIC DNA]</scope>
    <source>
        <strain evidence="14 15">IO3-P3-H5</strain>
    </source>
</reference>
<dbReference type="InterPro" id="IPR012160">
    <property type="entry name" value="LtaS-like"/>
</dbReference>
<organism evidence="14 15">
    <name type="scientific">Virgibacillus profundi</name>
    <dbReference type="NCBI Taxonomy" id="2024555"/>
    <lineage>
        <taxon>Bacteria</taxon>
        <taxon>Bacillati</taxon>
        <taxon>Bacillota</taxon>
        <taxon>Bacilli</taxon>
        <taxon>Bacillales</taxon>
        <taxon>Bacillaceae</taxon>
        <taxon>Virgibacillus</taxon>
    </lineage>
</organism>